<dbReference type="EMBL" id="GEDG01021965">
    <property type="protein sequence ID" value="JAP17877.1"/>
    <property type="molecule type" value="Transcribed_RNA"/>
</dbReference>
<reference evidence="1" key="1">
    <citation type="submission" date="2015-12" db="EMBL/GenBank/DDBJ databases">
        <title>Gene expression during late stages of embryo sac development: a critical building block for successful pollen-pistil interactions.</title>
        <authorList>
            <person name="Liu Y."/>
            <person name="Joly V."/>
            <person name="Sabar M."/>
            <person name="Matton D.P."/>
        </authorList>
    </citation>
    <scope>NUCLEOTIDE SEQUENCE</scope>
</reference>
<accession>A0A0V0HBV7</accession>
<organism evidence="1">
    <name type="scientific">Solanum chacoense</name>
    <name type="common">Chaco potato</name>
    <dbReference type="NCBI Taxonomy" id="4108"/>
    <lineage>
        <taxon>Eukaryota</taxon>
        <taxon>Viridiplantae</taxon>
        <taxon>Streptophyta</taxon>
        <taxon>Embryophyta</taxon>
        <taxon>Tracheophyta</taxon>
        <taxon>Spermatophyta</taxon>
        <taxon>Magnoliopsida</taxon>
        <taxon>eudicotyledons</taxon>
        <taxon>Gunneridae</taxon>
        <taxon>Pentapetalae</taxon>
        <taxon>asterids</taxon>
        <taxon>lamiids</taxon>
        <taxon>Solanales</taxon>
        <taxon>Solanaceae</taxon>
        <taxon>Solanoideae</taxon>
        <taxon>Solaneae</taxon>
        <taxon>Solanum</taxon>
    </lineage>
</organism>
<evidence type="ECO:0000313" key="1">
    <source>
        <dbReference type="EMBL" id="JAP17877.1"/>
    </source>
</evidence>
<proteinExistence type="predicted"/>
<sequence>MGISLLFLACNQPHTEIRKIEDCNFTWMEKLSRLRSSPWLWIHGIGESFVMRRNDSTTESSAKKSFEDRHLRRCFEMKIAVKNFPN</sequence>
<name>A0A0V0HBV7_SOLCH</name>
<protein>
    <submittedName>
        <fullName evidence="1">Putative ovule protein</fullName>
    </submittedName>
</protein>
<dbReference type="AlphaFoldDB" id="A0A0V0HBV7"/>